<dbReference type="EMBL" id="JAKGBZ010000060">
    <property type="protein sequence ID" value="MCF3948551.1"/>
    <property type="molecule type" value="Genomic_DNA"/>
</dbReference>
<protein>
    <submittedName>
        <fullName evidence="1">Fimbria/pilus outer membrane usher protein</fullName>
    </submittedName>
</protein>
<dbReference type="Pfam" id="PF00577">
    <property type="entry name" value="Usher"/>
    <property type="match status" value="1"/>
</dbReference>
<dbReference type="InterPro" id="IPR000015">
    <property type="entry name" value="Fimb_usher"/>
</dbReference>
<keyword evidence="2" id="KW-1185">Reference proteome</keyword>
<evidence type="ECO:0000313" key="1">
    <source>
        <dbReference type="EMBL" id="MCF3948551.1"/>
    </source>
</evidence>
<dbReference type="Gene3D" id="2.60.40.2610">
    <property type="entry name" value="Outer membrane usher protein FimD, plug domain"/>
    <property type="match status" value="1"/>
</dbReference>
<sequence>MAEGTSGLAMGGGGFVVNLMNAAVLQIDMAVSTGSGGDGNAAVVGISHNGRFLNWGASAEFSSRNFKDLAAVNGQPVPYRQITANTGLNLGRYGSIGVAYNGFDTRTYTLDRNLLGSLAGGQAFNGIMQPQPAEHAHIVSATYSIQRGGVDFYATGYRDLARQGATGFLFGVTVPLGSRRSVSVGIGGSSGLYGQAQAQQSIVSPGQFGYQIDQSTQAPANGSATANYESKRGLFSIGVGRIGVRTTVRAEVRGALSVVDGQVFASNTINDSFAVVDTGVPKVEVFSENRQVGVTNPDGTILVPDLRSFGNNKISIDPLDAPFDATLPYTERNVVPGYRAGVVVKFPMKPGDGALVTFINGNRKPPPVGSIARLVGTGAEFPVGYDGQAYITGLVRGINPVSIVKPRGGRCIAEILYRRTTAPLQKIGPVRCAGR</sequence>
<organism evidence="1 2">
    <name type="scientific">Acidiphilium iwatense</name>
    <dbReference type="NCBI Taxonomy" id="768198"/>
    <lineage>
        <taxon>Bacteria</taxon>
        <taxon>Pseudomonadati</taxon>
        <taxon>Pseudomonadota</taxon>
        <taxon>Alphaproteobacteria</taxon>
        <taxon>Acetobacterales</taxon>
        <taxon>Acidocellaceae</taxon>
        <taxon>Acidiphilium</taxon>
    </lineage>
</organism>
<dbReference type="Proteomes" id="UP001521209">
    <property type="component" value="Unassembled WGS sequence"/>
</dbReference>
<gene>
    <name evidence="1" type="ORF">L2A60_17945</name>
</gene>
<proteinExistence type="predicted"/>
<dbReference type="PANTHER" id="PTHR30451:SF5">
    <property type="entry name" value="SLR0019 PROTEIN"/>
    <property type="match status" value="1"/>
</dbReference>
<reference evidence="1 2" key="1">
    <citation type="submission" date="2022-01" db="EMBL/GenBank/DDBJ databases">
        <authorList>
            <person name="Won M."/>
            <person name="Kim S.-J."/>
            <person name="Kwon S.-W."/>
        </authorList>
    </citation>
    <scope>NUCLEOTIDE SEQUENCE [LARGE SCALE GENOMIC DNA]</scope>
    <source>
        <strain evidence="1 2">KCTC 23505</strain>
    </source>
</reference>
<evidence type="ECO:0000313" key="2">
    <source>
        <dbReference type="Proteomes" id="UP001521209"/>
    </source>
</evidence>
<comment type="caution">
    <text evidence="1">The sequence shown here is derived from an EMBL/GenBank/DDBJ whole genome shotgun (WGS) entry which is preliminary data.</text>
</comment>
<name>A0ABS9E3Q3_9PROT</name>
<accession>A0ABS9E3Q3</accession>
<dbReference type="PANTHER" id="PTHR30451">
    <property type="entry name" value="OUTER MEMBRANE USHER PROTEIN"/>
    <property type="match status" value="1"/>
</dbReference>
<dbReference type="InterPro" id="IPR042186">
    <property type="entry name" value="FimD_plug_dom"/>
</dbReference>